<organism evidence="2 3">
    <name type="scientific">Gigaspora rosea</name>
    <dbReference type="NCBI Taxonomy" id="44941"/>
    <lineage>
        <taxon>Eukaryota</taxon>
        <taxon>Fungi</taxon>
        <taxon>Fungi incertae sedis</taxon>
        <taxon>Mucoromycota</taxon>
        <taxon>Glomeromycotina</taxon>
        <taxon>Glomeromycetes</taxon>
        <taxon>Diversisporales</taxon>
        <taxon>Gigasporaceae</taxon>
        <taxon>Gigaspora</taxon>
    </lineage>
</organism>
<gene>
    <name evidence="2" type="ORF">C2G38_2154390</name>
</gene>
<dbReference type="AlphaFoldDB" id="A0A397W512"/>
<feature type="region of interest" description="Disordered" evidence="1">
    <location>
        <begin position="40"/>
        <end position="102"/>
    </location>
</feature>
<reference evidence="2 3" key="1">
    <citation type="submission" date="2018-06" db="EMBL/GenBank/DDBJ databases">
        <title>Comparative genomics reveals the genomic features of Rhizophagus irregularis, R. cerebriforme, R. diaphanum and Gigaspora rosea, and their symbiotic lifestyle signature.</title>
        <authorList>
            <person name="Morin E."/>
            <person name="San Clemente H."/>
            <person name="Chen E.C.H."/>
            <person name="De La Providencia I."/>
            <person name="Hainaut M."/>
            <person name="Kuo A."/>
            <person name="Kohler A."/>
            <person name="Murat C."/>
            <person name="Tang N."/>
            <person name="Roy S."/>
            <person name="Loubradou J."/>
            <person name="Henrissat B."/>
            <person name="Grigoriev I.V."/>
            <person name="Corradi N."/>
            <person name="Roux C."/>
            <person name="Martin F.M."/>
        </authorList>
    </citation>
    <scope>NUCLEOTIDE SEQUENCE [LARGE SCALE GENOMIC DNA]</scope>
    <source>
        <strain evidence="2 3">DAOM 194757</strain>
    </source>
</reference>
<sequence length="142" mass="16006">MTLDGIEQLDRSEIMKTISAEIVENALENALENARLLLGDENNDYDDYDDDDYDENINDDNNDDENIDNDDDENIDIDDDDESIDGSDDNNNINIEREPTPIQGTWEIDTEAANSNNLQQLGICFSYMTLDQNQLYSSGAGP</sequence>
<dbReference type="Proteomes" id="UP000266673">
    <property type="component" value="Unassembled WGS sequence"/>
</dbReference>
<evidence type="ECO:0000313" key="2">
    <source>
        <dbReference type="EMBL" id="RIB29764.1"/>
    </source>
</evidence>
<dbReference type="EMBL" id="QKWP01000029">
    <property type="protein sequence ID" value="RIB29764.1"/>
    <property type="molecule type" value="Genomic_DNA"/>
</dbReference>
<proteinExistence type="predicted"/>
<accession>A0A397W512</accession>
<name>A0A397W512_9GLOM</name>
<protein>
    <submittedName>
        <fullName evidence="2">Uncharacterized protein</fullName>
    </submittedName>
</protein>
<comment type="caution">
    <text evidence="2">The sequence shown here is derived from an EMBL/GenBank/DDBJ whole genome shotgun (WGS) entry which is preliminary data.</text>
</comment>
<evidence type="ECO:0000313" key="3">
    <source>
        <dbReference type="Proteomes" id="UP000266673"/>
    </source>
</evidence>
<evidence type="ECO:0000256" key="1">
    <source>
        <dbReference type="SAM" id="MobiDB-lite"/>
    </source>
</evidence>
<feature type="compositionally biased region" description="Acidic residues" evidence="1">
    <location>
        <begin position="41"/>
        <end position="88"/>
    </location>
</feature>
<keyword evidence="3" id="KW-1185">Reference proteome</keyword>